<dbReference type="InterPro" id="IPR050126">
    <property type="entry name" value="Ap4A_hydrolase"/>
</dbReference>
<organism evidence="2 3">
    <name type="scientific">Solibacillus merdavium</name>
    <dbReference type="NCBI Taxonomy" id="2762218"/>
    <lineage>
        <taxon>Bacteria</taxon>
        <taxon>Bacillati</taxon>
        <taxon>Bacillota</taxon>
        <taxon>Bacilli</taxon>
        <taxon>Bacillales</taxon>
        <taxon>Caryophanaceae</taxon>
        <taxon>Solibacillus</taxon>
    </lineage>
</organism>
<accession>A0ABR8XSK1</accession>
<dbReference type="CDD" id="cd00144">
    <property type="entry name" value="MPP_PPP_family"/>
    <property type="match status" value="1"/>
</dbReference>
<dbReference type="InterPro" id="IPR004843">
    <property type="entry name" value="Calcineurin-like_PHP"/>
</dbReference>
<dbReference type="PANTHER" id="PTHR42850">
    <property type="entry name" value="METALLOPHOSPHOESTERASE"/>
    <property type="match status" value="1"/>
</dbReference>
<dbReference type="InterPro" id="IPR029052">
    <property type="entry name" value="Metallo-depent_PP-like"/>
</dbReference>
<dbReference type="RefSeq" id="WP_191705410.1">
    <property type="nucleotide sequence ID" value="NZ_JACSPW010000027.1"/>
</dbReference>
<feature type="domain" description="Calcineurin-like phosphoesterase" evidence="1">
    <location>
        <begin position="3"/>
        <end position="197"/>
    </location>
</feature>
<gene>
    <name evidence="2" type="ORF">H9632_17840</name>
</gene>
<reference evidence="2 3" key="1">
    <citation type="submission" date="2020-08" db="EMBL/GenBank/DDBJ databases">
        <title>A Genomic Blueprint of the Chicken Gut Microbiome.</title>
        <authorList>
            <person name="Gilroy R."/>
            <person name="Ravi A."/>
            <person name="Getino M."/>
            <person name="Pursley I."/>
            <person name="Horton D.L."/>
            <person name="Alikhan N.-F."/>
            <person name="Baker D."/>
            <person name="Gharbi K."/>
            <person name="Hall N."/>
            <person name="Watson M."/>
            <person name="Adriaenssens E.M."/>
            <person name="Foster-Nyarko E."/>
            <person name="Jarju S."/>
            <person name="Secka A."/>
            <person name="Antonio M."/>
            <person name="Oren A."/>
            <person name="Chaudhuri R."/>
            <person name="La Ragione R.M."/>
            <person name="Hildebrand F."/>
            <person name="Pallen M.J."/>
        </authorList>
    </citation>
    <scope>NUCLEOTIDE SEQUENCE [LARGE SCALE GENOMIC DNA]</scope>
    <source>
        <strain evidence="2 3">Sa1YVA6</strain>
    </source>
</reference>
<dbReference type="Gene3D" id="3.60.21.10">
    <property type="match status" value="1"/>
</dbReference>
<keyword evidence="3" id="KW-1185">Reference proteome</keyword>
<dbReference type="Pfam" id="PF00149">
    <property type="entry name" value="Metallophos"/>
    <property type="match status" value="1"/>
</dbReference>
<sequence length="240" mass="27513">MKNIFVVSDIHGHYDQFVHVLSFWDKKDTLVILGDLIDRGPKSLEVIQKVLELKDEFGDQVIVCLGNHEDMLIDYLNFPDIKQDRFFKNGGLDTIRNFQDQLPNEFMTVNPVIQVEMIKEKFAREISMITTSKLFVIIGNVLFTHAGFDSNFETIDNTSAEDFLWIRKHYLSQNRTPYVNVFGHTPVHLIHDSSDVWISEDAKYIGIDGGCYMTGQLNALNISEAGEILNIYKVVVDPPK</sequence>
<evidence type="ECO:0000259" key="1">
    <source>
        <dbReference type="Pfam" id="PF00149"/>
    </source>
</evidence>
<evidence type="ECO:0000313" key="3">
    <source>
        <dbReference type="Proteomes" id="UP000600565"/>
    </source>
</evidence>
<comment type="caution">
    <text evidence="2">The sequence shown here is derived from an EMBL/GenBank/DDBJ whole genome shotgun (WGS) entry which is preliminary data.</text>
</comment>
<dbReference type="Proteomes" id="UP000600565">
    <property type="component" value="Unassembled WGS sequence"/>
</dbReference>
<proteinExistence type="predicted"/>
<dbReference type="EMBL" id="JACSPW010000027">
    <property type="protein sequence ID" value="MBD8034925.1"/>
    <property type="molecule type" value="Genomic_DNA"/>
</dbReference>
<name>A0ABR8XSK1_9BACL</name>
<dbReference type="PANTHER" id="PTHR42850:SF4">
    <property type="entry name" value="ZINC-DEPENDENT ENDOPOLYPHOSPHATASE"/>
    <property type="match status" value="1"/>
</dbReference>
<protein>
    <submittedName>
        <fullName evidence="2">Serine/threonine protein phosphatase</fullName>
    </submittedName>
</protein>
<dbReference type="SUPFAM" id="SSF56300">
    <property type="entry name" value="Metallo-dependent phosphatases"/>
    <property type="match status" value="1"/>
</dbReference>
<evidence type="ECO:0000313" key="2">
    <source>
        <dbReference type="EMBL" id="MBD8034925.1"/>
    </source>
</evidence>